<evidence type="ECO:0008006" key="3">
    <source>
        <dbReference type="Google" id="ProtNLM"/>
    </source>
</evidence>
<dbReference type="EMBL" id="MSCL01000001">
    <property type="protein sequence ID" value="PQJ73806.1"/>
    <property type="molecule type" value="Genomic_DNA"/>
</dbReference>
<comment type="caution">
    <text evidence="1">The sequence shown here is derived from an EMBL/GenBank/DDBJ whole genome shotgun (WGS) entry which is preliminary data.</text>
</comment>
<dbReference type="AlphaFoldDB" id="A0A2S7W8R9"/>
<dbReference type="OrthoDB" id="1117814at2"/>
<proteinExistence type="predicted"/>
<evidence type="ECO:0000313" key="1">
    <source>
        <dbReference type="EMBL" id="PQJ73806.1"/>
    </source>
</evidence>
<reference evidence="1 2" key="1">
    <citation type="submission" date="2016-12" db="EMBL/GenBank/DDBJ databases">
        <title>Trade-off between light-utilization and light-protection in marine flavobacteria.</title>
        <authorList>
            <person name="Kumagai Y."/>
            <person name="Yoshizawa S."/>
            <person name="Kogure K."/>
            <person name="Iwasaki W."/>
        </authorList>
    </citation>
    <scope>NUCLEOTIDE SEQUENCE [LARGE SCALE GENOMIC DNA]</scope>
    <source>
        <strain evidence="1 2">KCTC 22729</strain>
    </source>
</reference>
<gene>
    <name evidence="1" type="ORF">BTO13_00280</name>
</gene>
<dbReference type="Proteomes" id="UP000237608">
    <property type="component" value="Unassembled WGS sequence"/>
</dbReference>
<accession>A0A2S7W8R9</accession>
<sequence length="382" mass="44793">MTYKETLFFVGKCLTISHEVENRNAIEKILKTETVDWDAVVKVSTAHYVFPALYVNLQRAHFLPYVPEDLVEYMQHITNLNRERNEQIITQAKELNTLLLANGITPIFLKGTGNLLEGLYADLGERMVGDIDFIVEKEDYPKAIALLTDFGYEPVTKYKYYFPSFKHYPRIQKEGCIAAVEIHKELLIEKYAMEFNYEFIKNNTQQFGNITVMSYAHQLCLSIIAKQINDNGRFYNDIALRNAYDVFLLSKKTAVSEAFKGLQKLNEPLLNYIALCFEVFDKPDSLQYQKTATTKQYVADFYQLLENETLRVAFHKKIQRKLFIQMRLQIIYKSIFDAAHRSWLLKRISDGNWYREKYQQLKLIPLLKFRDLSNKSRSLGRN</sequence>
<evidence type="ECO:0000313" key="2">
    <source>
        <dbReference type="Proteomes" id="UP000237608"/>
    </source>
</evidence>
<dbReference type="InterPro" id="IPR039498">
    <property type="entry name" value="NTP_transf_5"/>
</dbReference>
<name>A0A2S7W8R9_9FLAO</name>
<organism evidence="1 2">
    <name type="scientific">Polaribacter gangjinensis</name>
    <dbReference type="NCBI Taxonomy" id="574710"/>
    <lineage>
        <taxon>Bacteria</taxon>
        <taxon>Pseudomonadati</taxon>
        <taxon>Bacteroidota</taxon>
        <taxon>Flavobacteriia</taxon>
        <taxon>Flavobacteriales</taxon>
        <taxon>Flavobacteriaceae</taxon>
    </lineage>
</organism>
<keyword evidence="2" id="KW-1185">Reference proteome</keyword>
<dbReference type="RefSeq" id="WP_105044960.1">
    <property type="nucleotide sequence ID" value="NZ_CP150662.1"/>
</dbReference>
<dbReference type="Pfam" id="PF14907">
    <property type="entry name" value="NTP_transf_5"/>
    <property type="match status" value="1"/>
</dbReference>
<protein>
    <recommendedName>
        <fullName evidence="3">Nucleotidyltransferase</fullName>
    </recommendedName>
</protein>